<dbReference type="PANTHER" id="PTHR43427">
    <property type="entry name" value="CHLORIDE CHANNEL PROTEIN CLC-E"/>
    <property type="match status" value="1"/>
</dbReference>
<dbReference type="EMBL" id="JAICCF010000003">
    <property type="protein sequence ID" value="MBW8685877.1"/>
    <property type="molecule type" value="Genomic_DNA"/>
</dbReference>
<evidence type="ECO:0000256" key="8">
    <source>
        <dbReference type="ARBA" id="ARBA00023214"/>
    </source>
</evidence>
<feature type="transmembrane region" description="Helical" evidence="10">
    <location>
        <begin position="218"/>
        <end position="237"/>
    </location>
</feature>
<accession>A0ABS7GGT0</accession>
<sequence length="420" mass="44522">MKANFLALMKNRIPFSEVAGKEIPTPDQRISGMRALLMLVCSVALAAATSLLLYGLLTLMNAIPVYSGLPGESRYLQEQDILILIVPVITALIISCLLHYTGNLSAKKIRPIQSILMICSGIPLGLEGPLTDMPFSISTSNSRRIHILSVACMTAGLAFLFGAPLMAVALSIELLIVELTWLGIIAAIAGGGTGFLLRYMLIGETAIWSMPDVPSANIHMLLGYIVAGVLAGLLVLPTGKLMSLTNALFQRLPLNKLWWPVLAAGIVGITGYYLPETFGAGYDHIEAMLNGQITLQFLVIMMIGKLVLMAIVIASGIPGGTMAPLIVAGGAAGIFITFLLQFAFPGVHLHVAVAALVGMSAMFSAGNRVLLSAILFAIETTHALNALLPVICACTAAYTVVYLLTKRKTAVQSTFVENVS</sequence>
<keyword evidence="2" id="KW-0813">Transport</keyword>
<comment type="caution">
    <text evidence="11">The sequence shown here is derived from an EMBL/GenBank/DDBJ whole genome shotgun (WGS) entry which is preliminary data.</text>
</comment>
<evidence type="ECO:0000256" key="10">
    <source>
        <dbReference type="SAM" id="Phobius"/>
    </source>
</evidence>
<comment type="subcellular location">
    <subcellularLocation>
        <location evidence="1">Membrane</location>
        <topology evidence="1">Multi-pass membrane protein</topology>
    </subcellularLocation>
</comment>
<dbReference type="PANTHER" id="PTHR43427:SF6">
    <property type="entry name" value="CHLORIDE CHANNEL PROTEIN CLC-E"/>
    <property type="match status" value="1"/>
</dbReference>
<feature type="transmembrane region" description="Helical" evidence="10">
    <location>
        <begin position="257"/>
        <end position="274"/>
    </location>
</feature>
<keyword evidence="8" id="KW-0868">Chloride</keyword>
<organism evidence="11 12">
    <name type="scientific">Chitinophaga rhizophila</name>
    <dbReference type="NCBI Taxonomy" id="2866212"/>
    <lineage>
        <taxon>Bacteria</taxon>
        <taxon>Pseudomonadati</taxon>
        <taxon>Bacteroidota</taxon>
        <taxon>Chitinophagia</taxon>
        <taxon>Chitinophagales</taxon>
        <taxon>Chitinophagaceae</taxon>
        <taxon>Chitinophaga</taxon>
    </lineage>
</organism>
<name>A0ABS7GGT0_9BACT</name>
<keyword evidence="3 10" id="KW-0812">Transmembrane</keyword>
<feature type="transmembrane region" description="Helical" evidence="10">
    <location>
        <begin position="384"/>
        <end position="404"/>
    </location>
</feature>
<dbReference type="RefSeq" id="WP_220251206.1">
    <property type="nucleotide sequence ID" value="NZ_JAICCF010000003.1"/>
</dbReference>
<evidence type="ECO:0000313" key="12">
    <source>
        <dbReference type="Proteomes" id="UP000812961"/>
    </source>
</evidence>
<evidence type="ECO:0000256" key="5">
    <source>
        <dbReference type="ARBA" id="ARBA00023065"/>
    </source>
</evidence>
<evidence type="ECO:0000256" key="6">
    <source>
        <dbReference type="ARBA" id="ARBA00023136"/>
    </source>
</evidence>
<keyword evidence="5" id="KW-0406">Ion transport</keyword>
<feature type="transmembrane region" description="Helical" evidence="10">
    <location>
        <begin position="179"/>
        <end position="197"/>
    </location>
</feature>
<dbReference type="PRINTS" id="PR00762">
    <property type="entry name" value="CLCHANNEL"/>
</dbReference>
<evidence type="ECO:0000313" key="11">
    <source>
        <dbReference type="EMBL" id="MBW8685877.1"/>
    </source>
</evidence>
<feature type="transmembrane region" description="Helical" evidence="10">
    <location>
        <begin position="36"/>
        <end position="61"/>
    </location>
</feature>
<evidence type="ECO:0000256" key="4">
    <source>
        <dbReference type="ARBA" id="ARBA00022989"/>
    </source>
</evidence>
<feature type="transmembrane region" description="Helical" evidence="10">
    <location>
        <begin position="323"/>
        <end position="344"/>
    </location>
</feature>
<dbReference type="CDD" id="cd00400">
    <property type="entry name" value="Voltage_gated_ClC"/>
    <property type="match status" value="1"/>
</dbReference>
<dbReference type="InterPro" id="IPR050368">
    <property type="entry name" value="ClC-type_chloride_channel"/>
</dbReference>
<dbReference type="Proteomes" id="UP000812961">
    <property type="component" value="Unassembled WGS sequence"/>
</dbReference>
<dbReference type="Gene3D" id="1.10.3080.10">
    <property type="entry name" value="Clc chloride channel"/>
    <property type="match status" value="1"/>
</dbReference>
<keyword evidence="4 10" id="KW-1133">Transmembrane helix</keyword>
<feature type="transmembrane region" description="Helical" evidence="10">
    <location>
        <begin position="295"/>
        <end position="317"/>
    </location>
</feature>
<proteinExistence type="predicted"/>
<evidence type="ECO:0000256" key="2">
    <source>
        <dbReference type="ARBA" id="ARBA00022448"/>
    </source>
</evidence>
<reference evidence="11 12" key="1">
    <citation type="submission" date="2021-08" db="EMBL/GenBank/DDBJ databases">
        <title>The genome sequence of Chitinophaga sp. B61.</title>
        <authorList>
            <person name="Zhang X."/>
        </authorList>
    </citation>
    <scope>NUCLEOTIDE SEQUENCE [LARGE SCALE GENOMIC DNA]</scope>
    <source>
        <strain evidence="11 12">B61</strain>
    </source>
</reference>
<feature type="transmembrane region" description="Helical" evidence="10">
    <location>
        <begin position="81"/>
        <end position="100"/>
    </location>
</feature>
<evidence type="ECO:0000256" key="3">
    <source>
        <dbReference type="ARBA" id="ARBA00022692"/>
    </source>
</evidence>
<keyword evidence="12" id="KW-1185">Reference proteome</keyword>
<protein>
    <submittedName>
        <fullName evidence="11">Chloride channel protein</fullName>
    </submittedName>
</protein>
<feature type="transmembrane region" description="Helical" evidence="10">
    <location>
        <begin position="351"/>
        <end position="378"/>
    </location>
</feature>
<keyword evidence="6 10" id="KW-0472">Membrane</keyword>
<gene>
    <name evidence="11" type="ORF">K1Y79_16165</name>
</gene>
<keyword evidence="7" id="KW-0869">Chloride channel</keyword>
<dbReference type="InterPro" id="IPR001807">
    <property type="entry name" value="ClC"/>
</dbReference>
<feature type="transmembrane region" description="Helical" evidence="10">
    <location>
        <begin position="145"/>
        <end position="167"/>
    </location>
</feature>
<dbReference type="InterPro" id="IPR014743">
    <property type="entry name" value="Cl-channel_core"/>
</dbReference>
<evidence type="ECO:0000256" key="9">
    <source>
        <dbReference type="ARBA" id="ARBA00023303"/>
    </source>
</evidence>
<evidence type="ECO:0000256" key="1">
    <source>
        <dbReference type="ARBA" id="ARBA00004141"/>
    </source>
</evidence>
<dbReference type="SUPFAM" id="SSF81340">
    <property type="entry name" value="Clc chloride channel"/>
    <property type="match status" value="1"/>
</dbReference>
<evidence type="ECO:0000256" key="7">
    <source>
        <dbReference type="ARBA" id="ARBA00023173"/>
    </source>
</evidence>
<dbReference type="Pfam" id="PF00654">
    <property type="entry name" value="Voltage_CLC"/>
    <property type="match status" value="1"/>
</dbReference>
<keyword evidence="9" id="KW-0407">Ion channel</keyword>